<sequence>MHALEGQSLRSDRRASELAGLAQASEPHAARRCAPLLPTGALTEEQRALLIRLDRLEVPEDRLGRLEQEHRTLALELRLTVSVAEEAVVFVNQCEGDTLEAKVGGLTASVEKLQRQMAEAVEHSEANRWRARAYFGQIARRALWFWNGVVGVEALLGPLKQVFERSGRHGLLMDVGAHHGNASKAILSVLGQASTFLWDERVPQEHLELVLFEPHPANCAILRREMRRWRRGQGAEVNLVQAAVSDKPGKQLLYGQGEGGSLSPKVSVGRQQQNTSAAYSVNVVSLDSYLENRRFQGEVFLLKIDAEGFDPLFRRSTFRTWARRQHCAFGRSPSSVILGAQKLLTQRRVRYLVFEVDRAWFWASHGIRLEEVVEHLFSFGYLCFVMDIEALAPVYSFWWHPSFRHMTWSNVFCARESDPDLFAIFLSYGYTEASFWFAAVELQLVTLPPARSARESVAARRAARSPEEVEPLALKVDHLENFCCELRETLEVWRLEGDQFMVVTAGEVDRFKLALEDLQRQVLRQVEDGADRAEKLHELEVRVEMSNQRITTQEERFHVNLCFECSFQEENGQSWVPLPYEVASALVRTLMLHVNKLSSTKTSLNAMLEKDPSAKKKPTQKQKETYESLQQVERHIVVNSRTGQMATPEWLASHVQVTSEGKPEFKSKRVKGTIMTMGFRREAHDNVDLTLKLNPDKTALPVRCWEFKTGQANARLAAFIDGYSHMAIELEGNASDSSAESSDDQVYDQEGQARIDMECGQDDPAPAPGAGSSKVHKTLAADVLGADMADDAGSGGESVEETSGLQMINEEDFVTMLGTAEKKTVGETGSKAPTGVNWAPPSFFNRECFQQLESQGLARIPDMEGLQLSCHTKSFQWHARWVTKCRNFAPTWGKKRSEAMSLLLSIQKLWLWFLEEHPGDADGEAHIAKINAKILDVSF</sequence>
<dbReference type="SUPFAM" id="SSF53335">
    <property type="entry name" value="S-adenosyl-L-methionine-dependent methyltransferases"/>
    <property type="match status" value="1"/>
</dbReference>
<feature type="domain" description="Methyltransferase FkbM" evidence="2">
    <location>
        <begin position="174"/>
        <end position="310"/>
    </location>
</feature>
<name>A0ABP0IIC9_9DINO</name>
<dbReference type="NCBIfam" id="TIGR01444">
    <property type="entry name" value="fkbM_fam"/>
    <property type="match status" value="1"/>
</dbReference>
<keyword evidence="4" id="KW-1185">Reference proteome</keyword>
<evidence type="ECO:0000313" key="3">
    <source>
        <dbReference type="EMBL" id="CAK9002359.1"/>
    </source>
</evidence>
<dbReference type="EMBL" id="CAXAMM010004091">
    <property type="protein sequence ID" value="CAK9002359.1"/>
    <property type="molecule type" value="Genomic_DNA"/>
</dbReference>
<dbReference type="Proteomes" id="UP001642464">
    <property type="component" value="Unassembled WGS sequence"/>
</dbReference>
<proteinExistence type="predicted"/>
<evidence type="ECO:0000256" key="1">
    <source>
        <dbReference type="SAM" id="MobiDB-lite"/>
    </source>
</evidence>
<dbReference type="InterPro" id="IPR006342">
    <property type="entry name" value="FkbM_mtfrase"/>
</dbReference>
<dbReference type="Pfam" id="PF05050">
    <property type="entry name" value="Methyltransf_21"/>
    <property type="match status" value="1"/>
</dbReference>
<dbReference type="PANTHER" id="PTHR34203:SF15">
    <property type="entry name" value="SLL1173 PROTEIN"/>
    <property type="match status" value="1"/>
</dbReference>
<organism evidence="3 4">
    <name type="scientific">Durusdinium trenchii</name>
    <dbReference type="NCBI Taxonomy" id="1381693"/>
    <lineage>
        <taxon>Eukaryota</taxon>
        <taxon>Sar</taxon>
        <taxon>Alveolata</taxon>
        <taxon>Dinophyceae</taxon>
        <taxon>Suessiales</taxon>
        <taxon>Symbiodiniaceae</taxon>
        <taxon>Durusdinium</taxon>
    </lineage>
</organism>
<evidence type="ECO:0000313" key="4">
    <source>
        <dbReference type="Proteomes" id="UP001642464"/>
    </source>
</evidence>
<comment type="caution">
    <text evidence="3">The sequence shown here is derived from an EMBL/GenBank/DDBJ whole genome shotgun (WGS) entry which is preliminary data.</text>
</comment>
<dbReference type="PANTHER" id="PTHR34203">
    <property type="entry name" value="METHYLTRANSFERASE, FKBM FAMILY PROTEIN"/>
    <property type="match status" value="1"/>
</dbReference>
<feature type="region of interest" description="Disordered" evidence="1">
    <location>
        <begin position="1"/>
        <end position="26"/>
    </location>
</feature>
<dbReference type="InterPro" id="IPR052514">
    <property type="entry name" value="SAM-dependent_MTase"/>
</dbReference>
<evidence type="ECO:0000259" key="2">
    <source>
        <dbReference type="Pfam" id="PF05050"/>
    </source>
</evidence>
<accession>A0ABP0IIC9</accession>
<gene>
    <name evidence="3" type="ORF">SCF082_LOCUS7311</name>
</gene>
<dbReference type="Gene3D" id="3.40.50.150">
    <property type="entry name" value="Vaccinia Virus protein VP39"/>
    <property type="match status" value="1"/>
</dbReference>
<protein>
    <recommendedName>
        <fullName evidence="2">Methyltransferase FkbM domain-containing protein</fullName>
    </recommendedName>
</protein>
<dbReference type="InterPro" id="IPR029063">
    <property type="entry name" value="SAM-dependent_MTases_sf"/>
</dbReference>
<reference evidence="3 4" key="1">
    <citation type="submission" date="2024-02" db="EMBL/GenBank/DDBJ databases">
        <authorList>
            <person name="Chen Y."/>
            <person name="Shah S."/>
            <person name="Dougan E. K."/>
            <person name="Thang M."/>
            <person name="Chan C."/>
        </authorList>
    </citation>
    <scope>NUCLEOTIDE SEQUENCE [LARGE SCALE GENOMIC DNA]</scope>
</reference>